<evidence type="ECO:0000313" key="3">
    <source>
        <dbReference type="Proteomes" id="UP000521943"/>
    </source>
</evidence>
<evidence type="ECO:0000313" key="2">
    <source>
        <dbReference type="EMBL" id="KAF6760934.1"/>
    </source>
</evidence>
<proteinExistence type="predicted"/>
<evidence type="ECO:0000256" key="1">
    <source>
        <dbReference type="SAM" id="MobiDB-lite"/>
    </source>
</evidence>
<protein>
    <submittedName>
        <fullName evidence="2">Uncharacterized protein</fullName>
    </submittedName>
</protein>
<dbReference type="EMBL" id="JACGCI010000011">
    <property type="protein sequence ID" value="KAF6760934.1"/>
    <property type="molecule type" value="Genomic_DNA"/>
</dbReference>
<feature type="compositionally biased region" description="Polar residues" evidence="1">
    <location>
        <begin position="1"/>
        <end position="18"/>
    </location>
</feature>
<keyword evidence="3" id="KW-1185">Reference proteome</keyword>
<dbReference type="Proteomes" id="UP000521943">
    <property type="component" value="Unassembled WGS sequence"/>
</dbReference>
<gene>
    <name evidence="2" type="ORF">DFP72DRAFT_1062662</name>
</gene>
<sequence>MSSRSMRKPSTTPSQSDALQHATFLALSPTGYPSNNNTQSFHPPTAPRSSQPRYTAYQPSVQPSTNHAQGHSSTGRTQPADIPTDVRGGSFVHPQFPLSQPEPGSSSRPPAHDVQNLPLEQLLEQAPRSVRDLVAASTGVTDFTSKFLPRWDIGSDKEEGYYTVSYTPPGGFSFRVRRNEATREVKKKLRNEQQLHSPAP</sequence>
<comment type="caution">
    <text evidence="2">The sequence shown here is derived from an EMBL/GenBank/DDBJ whole genome shotgun (WGS) entry which is preliminary data.</text>
</comment>
<organism evidence="2 3">
    <name type="scientific">Ephemerocybe angulata</name>
    <dbReference type="NCBI Taxonomy" id="980116"/>
    <lineage>
        <taxon>Eukaryota</taxon>
        <taxon>Fungi</taxon>
        <taxon>Dikarya</taxon>
        <taxon>Basidiomycota</taxon>
        <taxon>Agaricomycotina</taxon>
        <taxon>Agaricomycetes</taxon>
        <taxon>Agaricomycetidae</taxon>
        <taxon>Agaricales</taxon>
        <taxon>Agaricineae</taxon>
        <taxon>Psathyrellaceae</taxon>
        <taxon>Ephemerocybe</taxon>
    </lineage>
</organism>
<feature type="compositionally biased region" description="Polar residues" evidence="1">
    <location>
        <begin position="31"/>
        <end position="77"/>
    </location>
</feature>
<feature type="region of interest" description="Disordered" evidence="1">
    <location>
        <begin position="1"/>
        <end position="117"/>
    </location>
</feature>
<reference evidence="2 3" key="1">
    <citation type="submission" date="2020-07" db="EMBL/GenBank/DDBJ databases">
        <title>Comparative genomics of pyrophilous fungi reveals a link between fire events and developmental genes.</title>
        <authorList>
            <consortium name="DOE Joint Genome Institute"/>
            <person name="Steindorff A.S."/>
            <person name="Carver A."/>
            <person name="Calhoun S."/>
            <person name="Stillman K."/>
            <person name="Liu H."/>
            <person name="Lipzen A."/>
            <person name="Pangilinan J."/>
            <person name="Labutti K."/>
            <person name="Bruns T.D."/>
            <person name="Grigoriev I.V."/>
        </authorList>
    </citation>
    <scope>NUCLEOTIDE SEQUENCE [LARGE SCALE GENOMIC DNA]</scope>
    <source>
        <strain evidence="2 3">CBS 144469</strain>
    </source>
</reference>
<dbReference type="AlphaFoldDB" id="A0A8H6IAK1"/>
<name>A0A8H6IAK1_9AGAR</name>
<accession>A0A8H6IAK1</accession>